<dbReference type="FunFam" id="3.40.50.720:FF:000084">
    <property type="entry name" value="Short-chain dehydrogenase reductase"/>
    <property type="match status" value="1"/>
</dbReference>
<dbReference type="PROSITE" id="PS00061">
    <property type="entry name" value="ADH_SHORT"/>
    <property type="match status" value="1"/>
</dbReference>
<dbReference type="InterPro" id="IPR002347">
    <property type="entry name" value="SDR_fam"/>
</dbReference>
<gene>
    <name evidence="3" type="ORF">ACFPJ5_18605</name>
</gene>
<dbReference type="Gene3D" id="3.40.50.720">
    <property type="entry name" value="NAD(P)-binding Rossmann-like Domain"/>
    <property type="match status" value="1"/>
</dbReference>
<dbReference type="NCBIfam" id="NF009466">
    <property type="entry name" value="PRK12826.1-2"/>
    <property type="match status" value="1"/>
</dbReference>
<dbReference type="PANTHER" id="PTHR42879">
    <property type="entry name" value="3-OXOACYL-(ACYL-CARRIER-PROTEIN) REDUCTASE"/>
    <property type="match status" value="1"/>
</dbReference>
<dbReference type="Pfam" id="PF00106">
    <property type="entry name" value="adh_short"/>
    <property type="match status" value="1"/>
</dbReference>
<dbReference type="PRINTS" id="PR00080">
    <property type="entry name" value="SDRFAMILY"/>
</dbReference>
<evidence type="ECO:0000256" key="2">
    <source>
        <dbReference type="RuleBase" id="RU000363"/>
    </source>
</evidence>
<keyword evidence="4" id="KW-1185">Reference proteome</keyword>
<organism evidence="3 4">
    <name type="scientific">Salinirubrum litoreum</name>
    <dbReference type="NCBI Taxonomy" id="1126234"/>
    <lineage>
        <taxon>Archaea</taxon>
        <taxon>Methanobacteriati</taxon>
        <taxon>Methanobacteriota</taxon>
        <taxon>Stenosarchaea group</taxon>
        <taxon>Halobacteria</taxon>
        <taxon>Halobacteriales</taxon>
        <taxon>Haloferacaceae</taxon>
        <taxon>Salinirubrum</taxon>
    </lineage>
</organism>
<dbReference type="InterPro" id="IPR050259">
    <property type="entry name" value="SDR"/>
</dbReference>
<comment type="caution">
    <text evidence="3">The sequence shown here is derived from an EMBL/GenBank/DDBJ whole genome shotgun (WGS) entry which is preliminary data.</text>
</comment>
<reference evidence="3 4" key="1">
    <citation type="journal article" date="2019" name="Int. J. Syst. Evol. Microbiol.">
        <title>The Global Catalogue of Microorganisms (GCM) 10K type strain sequencing project: providing services to taxonomists for standard genome sequencing and annotation.</title>
        <authorList>
            <consortium name="The Broad Institute Genomics Platform"/>
            <consortium name="The Broad Institute Genome Sequencing Center for Infectious Disease"/>
            <person name="Wu L."/>
            <person name="Ma J."/>
        </authorList>
    </citation>
    <scope>NUCLEOTIDE SEQUENCE [LARGE SCALE GENOMIC DNA]</scope>
    <source>
        <strain evidence="3 4">CGMCC 1.12237</strain>
    </source>
</reference>
<proteinExistence type="inferred from homology"/>
<dbReference type="SUPFAM" id="SSF51735">
    <property type="entry name" value="NAD(P)-binding Rossmann-fold domains"/>
    <property type="match status" value="1"/>
</dbReference>
<protein>
    <submittedName>
        <fullName evidence="3">SDR family NAD(P)-dependent oxidoreductase</fullName>
        <ecNumber evidence="3">1.1.1.-</ecNumber>
    </submittedName>
</protein>
<keyword evidence="3" id="KW-0560">Oxidoreductase</keyword>
<dbReference type="EMBL" id="JBHSKX010000004">
    <property type="protein sequence ID" value="MFC5368941.1"/>
    <property type="molecule type" value="Genomic_DNA"/>
</dbReference>
<dbReference type="InterPro" id="IPR020904">
    <property type="entry name" value="Sc_DH/Rdtase_CS"/>
</dbReference>
<name>A0ABD5RGK0_9EURY</name>
<dbReference type="CDD" id="cd05233">
    <property type="entry name" value="SDR_c"/>
    <property type="match status" value="1"/>
</dbReference>
<dbReference type="GO" id="GO:0032787">
    <property type="term" value="P:monocarboxylic acid metabolic process"/>
    <property type="evidence" value="ECO:0007669"/>
    <property type="project" value="UniProtKB-ARBA"/>
</dbReference>
<accession>A0ABD5RGK0</accession>
<dbReference type="PRINTS" id="PR00081">
    <property type="entry name" value="GDHRDH"/>
</dbReference>
<dbReference type="InterPro" id="IPR036291">
    <property type="entry name" value="NAD(P)-bd_dom_sf"/>
</dbReference>
<comment type="similarity">
    <text evidence="1 2">Belongs to the short-chain dehydrogenases/reductases (SDR) family.</text>
</comment>
<sequence length="258" mass="27826">MPTTGTAIVTGGSRGIGRAICTELAERGADVVVADIDTDRIQGSVDAVEAAGQEALPIRTDISNFDSVRDCIDQTLARFGSVEMLVNNAGIAGPTAACEDVSPDEWDQTLNVNLRGGFYMCREVLPAMKEAGYGRIVNIASVTGKRPLVNRTPYATAKMGIIGFTRTLAAEVGRHDINVNAVCPGSVDGPRIQRVFEQQAEMDDRSPREVEQEVRDESARRELVDRETVANTVAYLCSEDSRQITGQDINVSAGKVMY</sequence>
<dbReference type="AlphaFoldDB" id="A0ABD5RGK0"/>
<dbReference type="PANTHER" id="PTHR42879:SF2">
    <property type="entry name" value="3-OXOACYL-[ACYL-CARRIER-PROTEIN] REDUCTASE FABG"/>
    <property type="match status" value="1"/>
</dbReference>
<dbReference type="EC" id="1.1.1.-" evidence="3"/>
<evidence type="ECO:0000313" key="3">
    <source>
        <dbReference type="EMBL" id="MFC5368941.1"/>
    </source>
</evidence>
<evidence type="ECO:0000313" key="4">
    <source>
        <dbReference type="Proteomes" id="UP001596201"/>
    </source>
</evidence>
<evidence type="ECO:0000256" key="1">
    <source>
        <dbReference type="ARBA" id="ARBA00006484"/>
    </source>
</evidence>
<dbReference type="RefSeq" id="WP_227230998.1">
    <property type="nucleotide sequence ID" value="NZ_JAJCVJ010000003.1"/>
</dbReference>
<dbReference type="Proteomes" id="UP001596201">
    <property type="component" value="Unassembled WGS sequence"/>
</dbReference>
<dbReference type="GO" id="GO:0016491">
    <property type="term" value="F:oxidoreductase activity"/>
    <property type="evidence" value="ECO:0007669"/>
    <property type="project" value="UniProtKB-KW"/>
</dbReference>